<dbReference type="Pfam" id="PF05225">
    <property type="entry name" value="HTH_psq"/>
    <property type="match status" value="1"/>
</dbReference>
<protein>
    <recommendedName>
        <fullName evidence="7">HTH psq-type domain-containing protein</fullName>
    </recommendedName>
</protein>
<accession>A0ABQ9GRE8</accession>
<dbReference type="InterPro" id="IPR009057">
    <property type="entry name" value="Homeodomain-like_sf"/>
</dbReference>
<dbReference type="InterPro" id="IPR013083">
    <property type="entry name" value="Znf_RING/FYVE/PHD"/>
</dbReference>
<dbReference type="Pfam" id="PF03184">
    <property type="entry name" value="DDE_1"/>
    <property type="match status" value="1"/>
</dbReference>
<gene>
    <name evidence="8" type="ORF">PR048_025488</name>
</gene>
<dbReference type="Proteomes" id="UP001159363">
    <property type="component" value="Chromosome 9"/>
</dbReference>
<dbReference type="InterPro" id="IPR019786">
    <property type="entry name" value="Zinc_finger_PHD-type_CS"/>
</dbReference>
<evidence type="ECO:0000256" key="5">
    <source>
        <dbReference type="PROSITE-ProRule" id="PRU00320"/>
    </source>
</evidence>
<evidence type="ECO:0000256" key="2">
    <source>
        <dbReference type="ARBA" id="ARBA00022723"/>
    </source>
</evidence>
<feature type="DNA-binding region" description="H-T-H motif" evidence="5">
    <location>
        <begin position="32"/>
        <end position="52"/>
    </location>
</feature>
<dbReference type="SUPFAM" id="SSF57903">
    <property type="entry name" value="FYVE/PHD zinc finger"/>
    <property type="match status" value="1"/>
</dbReference>
<dbReference type="InterPro" id="IPR007889">
    <property type="entry name" value="HTH_Psq"/>
</dbReference>
<name>A0ABQ9GRE8_9NEOP</name>
<feature type="region of interest" description="Disordered" evidence="6">
    <location>
        <begin position="235"/>
        <end position="270"/>
    </location>
</feature>
<keyword evidence="2" id="KW-0479">Metal-binding</keyword>
<dbReference type="Gene3D" id="1.10.10.60">
    <property type="entry name" value="Homeodomain-like"/>
    <property type="match status" value="1"/>
</dbReference>
<keyword evidence="9" id="KW-1185">Reference proteome</keyword>
<dbReference type="CDD" id="cd15517">
    <property type="entry name" value="PHD_TCF19_like"/>
    <property type="match status" value="1"/>
</dbReference>
<dbReference type="PROSITE" id="PS50960">
    <property type="entry name" value="HTH_PSQ"/>
    <property type="match status" value="1"/>
</dbReference>
<keyword evidence="5" id="KW-0539">Nucleus</keyword>
<proteinExistence type="predicted"/>
<comment type="subcellular location">
    <subcellularLocation>
        <location evidence="1 5">Nucleus</location>
    </subcellularLocation>
</comment>
<dbReference type="SUPFAM" id="SSF46689">
    <property type="entry name" value="Homeodomain-like"/>
    <property type="match status" value="1"/>
</dbReference>
<keyword evidence="5" id="KW-0238">DNA-binding</keyword>
<sequence length="393" mass="45129">MAPTLSKSPRKQWESASMLKAVEAVRNKEMGFLKASKTFCVPRSTLENHVNHKTIQDAEVLCSTMLDRKCVLPDELESKLAEYCMVMEKRFYGLRTNDIRRLAFQLAARNNVKHPFSEDKGAADTIDVCHPFGWIQQELFTQVDHIKPKPDDPVILVLDRHYSHTRNINVVKIGSEHGVHIVCLPPHSIHKFHQLNVSLMSPLKTYYAKETETWLKNHPFRLLLLISPTQANPSTASTSKEFLSSADFSPPPLMKKPATSTARATRSGKAALITSSPYKRQLEESMRRYPTPKKPKCDKALPKRQRQIRHFGGEGSSHEDKDDDAECIYCHDFFPQNKKGEVWVRCTKCFKWYHDQCAQVTDWKSFICENCADGQLRISMDLNMWILISDIIR</sequence>
<evidence type="ECO:0000256" key="6">
    <source>
        <dbReference type="SAM" id="MobiDB-lite"/>
    </source>
</evidence>
<feature type="region of interest" description="Disordered" evidence="6">
    <location>
        <begin position="283"/>
        <end position="304"/>
    </location>
</feature>
<evidence type="ECO:0000256" key="3">
    <source>
        <dbReference type="ARBA" id="ARBA00022771"/>
    </source>
</evidence>
<dbReference type="InterPro" id="IPR011011">
    <property type="entry name" value="Znf_FYVE_PHD"/>
</dbReference>
<dbReference type="Gene3D" id="3.30.40.10">
    <property type="entry name" value="Zinc/RING finger domain, C3HC4 (zinc finger)"/>
    <property type="match status" value="1"/>
</dbReference>
<evidence type="ECO:0000256" key="4">
    <source>
        <dbReference type="ARBA" id="ARBA00022833"/>
    </source>
</evidence>
<evidence type="ECO:0000313" key="8">
    <source>
        <dbReference type="EMBL" id="KAJ8874622.1"/>
    </source>
</evidence>
<evidence type="ECO:0000259" key="7">
    <source>
        <dbReference type="PROSITE" id="PS50960"/>
    </source>
</evidence>
<evidence type="ECO:0000313" key="9">
    <source>
        <dbReference type="Proteomes" id="UP001159363"/>
    </source>
</evidence>
<organism evidence="8 9">
    <name type="scientific">Dryococelus australis</name>
    <dbReference type="NCBI Taxonomy" id="614101"/>
    <lineage>
        <taxon>Eukaryota</taxon>
        <taxon>Metazoa</taxon>
        <taxon>Ecdysozoa</taxon>
        <taxon>Arthropoda</taxon>
        <taxon>Hexapoda</taxon>
        <taxon>Insecta</taxon>
        <taxon>Pterygota</taxon>
        <taxon>Neoptera</taxon>
        <taxon>Polyneoptera</taxon>
        <taxon>Phasmatodea</taxon>
        <taxon>Verophasmatodea</taxon>
        <taxon>Anareolatae</taxon>
        <taxon>Phasmatidae</taxon>
        <taxon>Eurycanthinae</taxon>
        <taxon>Dryococelus</taxon>
    </lineage>
</organism>
<dbReference type="EMBL" id="JARBHB010000010">
    <property type="protein sequence ID" value="KAJ8874622.1"/>
    <property type="molecule type" value="Genomic_DNA"/>
</dbReference>
<keyword evidence="3" id="KW-0863">Zinc-finger</keyword>
<evidence type="ECO:0000256" key="1">
    <source>
        <dbReference type="ARBA" id="ARBA00004123"/>
    </source>
</evidence>
<comment type="caution">
    <text evidence="8">The sequence shown here is derived from an EMBL/GenBank/DDBJ whole genome shotgun (WGS) entry which is preliminary data.</text>
</comment>
<reference evidence="8 9" key="1">
    <citation type="submission" date="2023-02" db="EMBL/GenBank/DDBJ databases">
        <title>LHISI_Scaffold_Assembly.</title>
        <authorList>
            <person name="Stuart O.P."/>
            <person name="Cleave R."/>
            <person name="Magrath M.J.L."/>
            <person name="Mikheyev A.S."/>
        </authorList>
    </citation>
    <scope>NUCLEOTIDE SEQUENCE [LARGE SCALE GENOMIC DNA]</scope>
    <source>
        <strain evidence="8">Daus_M_001</strain>
        <tissue evidence="8">Leg muscle</tissue>
    </source>
</reference>
<dbReference type="InterPro" id="IPR004875">
    <property type="entry name" value="DDE_SF_endonuclease_dom"/>
</dbReference>
<feature type="domain" description="HTH psq-type" evidence="7">
    <location>
        <begin position="1"/>
        <end position="56"/>
    </location>
</feature>
<dbReference type="PROSITE" id="PS01359">
    <property type="entry name" value="ZF_PHD_1"/>
    <property type="match status" value="1"/>
</dbReference>
<keyword evidence="4" id="KW-0862">Zinc</keyword>